<reference evidence="3" key="1">
    <citation type="journal article" date="2019" name="Int. J. Syst. Evol. Microbiol.">
        <title>The Global Catalogue of Microorganisms (GCM) 10K type strain sequencing project: providing services to taxonomists for standard genome sequencing and annotation.</title>
        <authorList>
            <consortium name="The Broad Institute Genomics Platform"/>
            <consortium name="The Broad Institute Genome Sequencing Center for Infectious Disease"/>
            <person name="Wu L."/>
            <person name="Ma J."/>
        </authorList>
    </citation>
    <scope>NUCLEOTIDE SEQUENCE [LARGE SCALE GENOMIC DNA]</scope>
    <source>
        <strain evidence="3">CGMCC 1.15419</strain>
    </source>
</reference>
<keyword evidence="3" id="KW-1185">Reference proteome</keyword>
<dbReference type="Proteomes" id="UP000640509">
    <property type="component" value="Unassembled WGS sequence"/>
</dbReference>
<accession>A0ABQ1VFU0</accession>
<dbReference type="RefSeq" id="WP_188714483.1">
    <property type="nucleotide sequence ID" value="NZ_BMIV01000003.1"/>
</dbReference>
<evidence type="ECO:0000256" key="1">
    <source>
        <dbReference type="SAM" id="MobiDB-lite"/>
    </source>
</evidence>
<evidence type="ECO:0000313" key="2">
    <source>
        <dbReference type="EMBL" id="GGF61857.1"/>
    </source>
</evidence>
<protein>
    <submittedName>
        <fullName evidence="2">Uncharacterized protein</fullName>
    </submittedName>
</protein>
<proteinExistence type="predicted"/>
<dbReference type="EMBL" id="BMIV01000003">
    <property type="protein sequence ID" value="GGF61857.1"/>
    <property type="molecule type" value="Genomic_DNA"/>
</dbReference>
<gene>
    <name evidence="2" type="ORF">GCM10011402_12370</name>
</gene>
<feature type="region of interest" description="Disordered" evidence="1">
    <location>
        <begin position="61"/>
        <end position="84"/>
    </location>
</feature>
<sequence length="84" mass="9253">MTQATLTLDGIEPLHGTVETGGDYIRFRTEGSMDPDHLARLTEGHIDIDGRSEKVMIKNVQSRSAEQDAESGLELTLQRFAPTP</sequence>
<organism evidence="2 3">
    <name type="scientific">Paracoccus acridae</name>
    <dbReference type="NCBI Taxonomy" id="1795310"/>
    <lineage>
        <taxon>Bacteria</taxon>
        <taxon>Pseudomonadati</taxon>
        <taxon>Pseudomonadota</taxon>
        <taxon>Alphaproteobacteria</taxon>
        <taxon>Rhodobacterales</taxon>
        <taxon>Paracoccaceae</taxon>
        <taxon>Paracoccus</taxon>
    </lineage>
</organism>
<evidence type="ECO:0000313" key="3">
    <source>
        <dbReference type="Proteomes" id="UP000640509"/>
    </source>
</evidence>
<name>A0ABQ1VFU0_9RHOB</name>
<comment type="caution">
    <text evidence="2">The sequence shown here is derived from an EMBL/GenBank/DDBJ whole genome shotgun (WGS) entry which is preliminary data.</text>
</comment>